<protein>
    <submittedName>
        <fullName evidence="5">Sulfonate transport system ATP-binding protein</fullName>
    </submittedName>
</protein>
<keyword evidence="2" id="KW-0547">Nucleotide-binding</keyword>
<dbReference type="RefSeq" id="WP_097079926.1">
    <property type="nucleotide sequence ID" value="NZ_BAABHT010000014.1"/>
</dbReference>
<sequence>MSQGVSIKGLVRSFGGKVVINQLDLEVPYGQFVCLLGRSGCGKTTLLRTIAGLEAVDAGKVIAPEQKSVVFQDPRLLPWRNVLFNVQFGDYENTASRIKALETLEEVGLSDHIDAYPLTLSGGQAQRVALARALIREPDLLLLDEPFAALDALTKLQMQKLVRDLCKIHNPATILVTHDVSEAIRLADRILVMRDGQFISDINIQQQFNHHSAKDILALQERLLDDLQVPLEQRQPN</sequence>
<dbReference type="PROSITE" id="PS00211">
    <property type="entry name" value="ABC_TRANSPORTER_1"/>
    <property type="match status" value="1"/>
</dbReference>
<proteinExistence type="predicted"/>
<organism evidence="5 6">
    <name type="scientific">Acinetobacter puyangensis</name>
    <dbReference type="NCBI Taxonomy" id="1096779"/>
    <lineage>
        <taxon>Bacteria</taxon>
        <taxon>Pseudomonadati</taxon>
        <taxon>Pseudomonadota</taxon>
        <taxon>Gammaproteobacteria</taxon>
        <taxon>Moraxellales</taxon>
        <taxon>Moraxellaceae</taxon>
        <taxon>Acinetobacter</taxon>
    </lineage>
</organism>
<dbReference type="AlphaFoldDB" id="A0A240ECA8"/>
<evidence type="ECO:0000259" key="4">
    <source>
        <dbReference type="PROSITE" id="PS50893"/>
    </source>
</evidence>
<dbReference type="SUPFAM" id="SSF52540">
    <property type="entry name" value="P-loop containing nucleoside triphosphate hydrolases"/>
    <property type="match status" value="1"/>
</dbReference>
<keyword evidence="3 5" id="KW-0067">ATP-binding</keyword>
<keyword evidence="6" id="KW-1185">Reference proteome</keyword>
<dbReference type="Proteomes" id="UP000219042">
    <property type="component" value="Unassembled WGS sequence"/>
</dbReference>
<dbReference type="InterPro" id="IPR003439">
    <property type="entry name" value="ABC_transporter-like_ATP-bd"/>
</dbReference>
<name>A0A240ECA8_9GAMM</name>
<dbReference type="SMART" id="SM00382">
    <property type="entry name" value="AAA"/>
    <property type="match status" value="1"/>
</dbReference>
<keyword evidence="1" id="KW-0813">Transport</keyword>
<evidence type="ECO:0000256" key="2">
    <source>
        <dbReference type="ARBA" id="ARBA00022741"/>
    </source>
</evidence>
<dbReference type="Pfam" id="PF00005">
    <property type="entry name" value="ABC_tran"/>
    <property type="match status" value="1"/>
</dbReference>
<evidence type="ECO:0000256" key="3">
    <source>
        <dbReference type="ARBA" id="ARBA00022840"/>
    </source>
</evidence>
<dbReference type="InterPro" id="IPR017871">
    <property type="entry name" value="ABC_transporter-like_CS"/>
</dbReference>
<dbReference type="OrthoDB" id="9802264at2"/>
<dbReference type="InterPro" id="IPR027417">
    <property type="entry name" value="P-loop_NTPase"/>
</dbReference>
<feature type="domain" description="ABC transporter" evidence="4">
    <location>
        <begin position="5"/>
        <end position="220"/>
    </location>
</feature>
<dbReference type="PROSITE" id="PS50893">
    <property type="entry name" value="ABC_TRANSPORTER_2"/>
    <property type="match status" value="1"/>
</dbReference>
<dbReference type="Gene3D" id="3.40.50.300">
    <property type="entry name" value="P-loop containing nucleotide triphosphate hydrolases"/>
    <property type="match status" value="1"/>
</dbReference>
<dbReference type="InterPro" id="IPR050093">
    <property type="entry name" value="ABC_SmlMolc_Importer"/>
</dbReference>
<evidence type="ECO:0000256" key="1">
    <source>
        <dbReference type="ARBA" id="ARBA00022448"/>
    </source>
</evidence>
<dbReference type="GO" id="GO:0005524">
    <property type="term" value="F:ATP binding"/>
    <property type="evidence" value="ECO:0007669"/>
    <property type="project" value="UniProtKB-KW"/>
</dbReference>
<reference evidence="6" key="1">
    <citation type="submission" date="2016-09" db="EMBL/GenBank/DDBJ databases">
        <authorList>
            <person name="Varghese N."/>
            <person name="Submissions S."/>
        </authorList>
    </citation>
    <scope>NUCLEOTIDE SEQUENCE [LARGE SCALE GENOMIC DNA]</scope>
    <source>
        <strain evidence="6">ANC 4466</strain>
    </source>
</reference>
<gene>
    <name evidence="5" type="ORF">SAMN05421731_1094</name>
</gene>
<accession>A0A240ECA8</accession>
<evidence type="ECO:0000313" key="5">
    <source>
        <dbReference type="EMBL" id="SNX46176.1"/>
    </source>
</evidence>
<dbReference type="GO" id="GO:0016887">
    <property type="term" value="F:ATP hydrolysis activity"/>
    <property type="evidence" value="ECO:0007669"/>
    <property type="project" value="InterPro"/>
</dbReference>
<dbReference type="PANTHER" id="PTHR42781">
    <property type="entry name" value="SPERMIDINE/PUTRESCINE IMPORT ATP-BINDING PROTEIN POTA"/>
    <property type="match status" value="1"/>
</dbReference>
<dbReference type="PANTHER" id="PTHR42781:SF4">
    <property type="entry name" value="SPERMIDINE_PUTRESCINE IMPORT ATP-BINDING PROTEIN POTA"/>
    <property type="match status" value="1"/>
</dbReference>
<evidence type="ECO:0000313" key="6">
    <source>
        <dbReference type="Proteomes" id="UP000219042"/>
    </source>
</evidence>
<dbReference type="InterPro" id="IPR003593">
    <property type="entry name" value="AAA+_ATPase"/>
</dbReference>
<dbReference type="EMBL" id="OANT01000009">
    <property type="protein sequence ID" value="SNX46176.1"/>
    <property type="molecule type" value="Genomic_DNA"/>
</dbReference>